<dbReference type="InterPro" id="IPR048781">
    <property type="entry name" value="Sos7_CC"/>
</dbReference>
<dbReference type="AlphaFoldDB" id="A0A9W8MV81"/>
<organism evidence="3 4">
    <name type="scientific">Agrocybe chaxingu</name>
    <dbReference type="NCBI Taxonomy" id="84603"/>
    <lineage>
        <taxon>Eukaryota</taxon>
        <taxon>Fungi</taxon>
        <taxon>Dikarya</taxon>
        <taxon>Basidiomycota</taxon>
        <taxon>Agaricomycotina</taxon>
        <taxon>Agaricomycetes</taxon>
        <taxon>Agaricomycetidae</taxon>
        <taxon>Agaricales</taxon>
        <taxon>Agaricineae</taxon>
        <taxon>Strophariaceae</taxon>
        <taxon>Agrocybe</taxon>
    </lineage>
</organism>
<gene>
    <name evidence="3" type="ORF">NLJ89_g5843</name>
</gene>
<evidence type="ECO:0000259" key="2">
    <source>
        <dbReference type="Pfam" id="PF20882"/>
    </source>
</evidence>
<dbReference type="PANTHER" id="PTHR37329">
    <property type="entry name" value="KINETOCHORE PROTEIN SOS7"/>
    <property type="match status" value="1"/>
</dbReference>
<accession>A0A9W8MV81</accession>
<dbReference type="Proteomes" id="UP001148786">
    <property type="component" value="Unassembled WGS sequence"/>
</dbReference>
<feature type="domain" description="Kinetochore protein Sos7 coiled-coil" evidence="2">
    <location>
        <begin position="74"/>
        <end position="135"/>
    </location>
</feature>
<dbReference type="PANTHER" id="PTHR37329:SF1">
    <property type="entry name" value="KINETOCHORE PROTEIN SOS7"/>
    <property type="match status" value="1"/>
</dbReference>
<feature type="coiled-coil region" evidence="1">
    <location>
        <begin position="110"/>
        <end position="137"/>
    </location>
</feature>
<name>A0A9W8MV81_9AGAR</name>
<evidence type="ECO:0000256" key="1">
    <source>
        <dbReference type="SAM" id="Coils"/>
    </source>
</evidence>
<keyword evidence="1" id="KW-0175">Coiled coil</keyword>
<dbReference type="GO" id="GO:0051315">
    <property type="term" value="P:attachment of mitotic spindle microtubules to kinetochore"/>
    <property type="evidence" value="ECO:0007669"/>
    <property type="project" value="TreeGrafter"/>
</dbReference>
<dbReference type="EMBL" id="JANKHO010000576">
    <property type="protein sequence ID" value="KAJ3508285.1"/>
    <property type="molecule type" value="Genomic_DNA"/>
</dbReference>
<keyword evidence="4" id="KW-1185">Reference proteome</keyword>
<evidence type="ECO:0000313" key="4">
    <source>
        <dbReference type="Proteomes" id="UP001148786"/>
    </source>
</evidence>
<proteinExistence type="predicted"/>
<reference evidence="3" key="1">
    <citation type="submission" date="2022-07" db="EMBL/GenBank/DDBJ databases">
        <title>Genome Sequence of Agrocybe chaxingu.</title>
        <authorList>
            <person name="Buettner E."/>
        </authorList>
    </citation>
    <scope>NUCLEOTIDE SEQUENCE</scope>
    <source>
        <strain evidence="3">MP-N11</strain>
    </source>
</reference>
<feature type="coiled-coil region" evidence="1">
    <location>
        <begin position="198"/>
        <end position="253"/>
    </location>
</feature>
<evidence type="ECO:0000313" key="3">
    <source>
        <dbReference type="EMBL" id="KAJ3508285.1"/>
    </source>
</evidence>
<dbReference type="GO" id="GO:0000776">
    <property type="term" value="C:kinetochore"/>
    <property type="evidence" value="ECO:0007669"/>
    <property type="project" value="InterPro"/>
</dbReference>
<sequence>MSRPSLELSVEPGQNVQAARQAQARLQAADLRLVKKAAEFNAHRKEDEEELEGEETQNKDPAIVAMDLAAQIAYLRKLKFQYLEQNAKDKYVKSIVSDIDDAPIVTAEQNKDLALTNEEKKEKLKAAKANLAEARILSTSVGGQTIYRVLADYQRVKQATDRADFLSQKIIDARTSLMVLRQTHPRPRLTIPLAEHKLADQVTEMQTLSDEIQALKQKAKTEKGRVRAGTLEVEELRTEAAEAQKSVKALQGDEEDSRLVPLCDWYTASLTLQRSICNLEDSSSESENELRLTYKVDQPPPASPHRVVISLIFAPDTRRLADAQVSGLEELGVDLGDLIDAHIQVNDVHGLVAAVLARARAAVSS</sequence>
<dbReference type="OrthoDB" id="18959at2759"/>
<dbReference type="Pfam" id="PF20882">
    <property type="entry name" value="Sos7"/>
    <property type="match status" value="1"/>
</dbReference>
<protein>
    <recommendedName>
        <fullName evidence="2">Kinetochore protein Sos7 coiled-coil domain-containing protein</fullName>
    </recommendedName>
</protein>
<comment type="caution">
    <text evidence="3">The sequence shown here is derived from an EMBL/GenBank/DDBJ whole genome shotgun (WGS) entry which is preliminary data.</text>
</comment>
<dbReference type="GO" id="GO:0034501">
    <property type="term" value="P:protein localization to kinetochore"/>
    <property type="evidence" value="ECO:0007669"/>
    <property type="project" value="InterPro"/>
</dbReference>
<dbReference type="InterPro" id="IPR037475">
    <property type="entry name" value="Sos7"/>
</dbReference>